<dbReference type="PIRSF" id="PIRSF008502">
    <property type="entry name" value="UCP008502"/>
    <property type="match status" value="1"/>
</dbReference>
<dbReference type="EMBL" id="CP018153">
    <property type="protein sequence ID" value="APG59908.1"/>
    <property type="molecule type" value="Genomic_DNA"/>
</dbReference>
<dbReference type="PANTHER" id="PTHR36439:SF1">
    <property type="entry name" value="DUF1697 DOMAIN-CONTAINING PROTEIN"/>
    <property type="match status" value="1"/>
</dbReference>
<dbReference type="Gene3D" id="3.30.70.1280">
    <property type="entry name" value="SP0830-like domains"/>
    <property type="match status" value="1"/>
</dbReference>
<dbReference type="PANTHER" id="PTHR36439">
    <property type="entry name" value="BLL4334 PROTEIN"/>
    <property type="match status" value="1"/>
</dbReference>
<evidence type="ECO:0000313" key="2">
    <source>
        <dbReference type="Proteomes" id="UP000182510"/>
    </source>
</evidence>
<dbReference type="SUPFAM" id="SSF160379">
    <property type="entry name" value="SP0830-like"/>
    <property type="match status" value="1"/>
</dbReference>
<sequence>MIMDKTYIAFLRGINVGGHHKVPMADLCTHLESLGFTNIVTLLNSGNIIFNAAETEITKLEDSISESLEERFGFPIPVIIRTQEDIQELYNRDPFHGIAPNQDLRLFVSFLKQDTGDKIKIPMENEDKSFQIIDKCGGAIISILDISKTSSPIGMKELEKIYGSGITTRNWNTIVRLESKLRVLG</sequence>
<dbReference type="AlphaFoldDB" id="A0A1L3J450"/>
<dbReference type="InterPro" id="IPR012545">
    <property type="entry name" value="DUF1697"/>
</dbReference>
<dbReference type="KEGG" id="grl:LPB144_05540"/>
<dbReference type="Pfam" id="PF08002">
    <property type="entry name" value="DUF1697"/>
    <property type="match status" value="1"/>
</dbReference>
<proteinExistence type="predicted"/>
<dbReference type="Proteomes" id="UP000182510">
    <property type="component" value="Chromosome"/>
</dbReference>
<keyword evidence="2" id="KW-1185">Reference proteome</keyword>
<reference evidence="1 2" key="1">
    <citation type="submission" date="2016-11" db="EMBL/GenBank/DDBJ databases">
        <title>Gramella sp. LPB0144 isolated from marine environment.</title>
        <authorList>
            <person name="Kim E."/>
            <person name="Yi H."/>
        </authorList>
    </citation>
    <scope>NUCLEOTIDE SEQUENCE [LARGE SCALE GENOMIC DNA]</scope>
    <source>
        <strain evidence="1 2">LPB0144</strain>
    </source>
</reference>
<name>A0A1L3J450_9FLAO</name>
<gene>
    <name evidence="1" type="ORF">LPB144_05540</name>
</gene>
<protein>
    <recommendedName>
        <fullName evidence="3">DUF1697 domain-containing protein</fullName>
    </recommendedName>
</protein>
<dbReference type="OrthoDB" id="9806494at2"/>
<accession>A0A1L3J450</accession>
<evidence type="ECO:0008006" key="3">
    <source>
        <dbReference type="Google" id="ProtNLM"/>
    </source>
</evidence>
<organism evidence="1 2">
    <name type="scientific">Christiangramia salexigens</name>
    <dbReference type="NCBI Taxonomy" id="1913577"/>
    <lineage>
        <taxon>Bacteria</taxon>
        <taxon>Pseudomonadati</taxon>
        <taxon>Bacteroidota</taxon>
        <taxon>Flavobacteriia</taxon>
        <taxon>Flavobacteriales</taxon>
        <taxon>Flavobacteriaceae</taxon>
        <taxon>Christiangramia</taxon>
    </lineage>
</organism>
<evidence type="ECO:0000313" key="1">
    <source>
        <dbReference type="EMBL" id="APG59908.1"/>
    </source>
</evidence>
<dbReference type="STRING" id="1913577.LPB144_05540"/>